<sequence length="143" mass="16252">TVGTRFDLGNKDAADPVGVFSCRPDFMLLLYPVITFREEFGHMGSRRNLIGEGNDWGKVKMYSNELQVTAETPPTFLVLADNDKAVQPRNSVEFYMAMKKYGIPAEIHIFQKGGHGFGIREKGLPHDNWPNLFYDWLKAVEII</sequence>
<dbReference type="EMBL" id="UOEP01000231">
    <property type="protein sequence ID" value="VAW24987.1"/>
    <property type="molecule type" value="Genomic_DNA"/>
</dbReference>
<feature type="domain" description="Peptidase S9 prolyl oligopeptidase catalytic" evidence="1">
    <location>
        <begin position="36"/>
        <end position="138"/>
    </location>
</feature>
<name>A0A3B0UI26_9ZZZZ</name>
<feature type="non-terminal residue" evidence="2">
    <location>
        <position position="1"/>
    </location>
</feature>
<gene>
    <name evidence="2" type="ORF">MNBD_BACTEROID01-2749</name>
</gene>
<dbReference type="InterPro" id="IPR029058">
    <property type="entry name" value="AB_hydrolase_fold"/>
</dbReference>
<reference evidence="2" key="1">
    <citation type="submission" date="2018-06" db="EMBL/GenBank/DDBJ databases">
        <authorList>
            <person name="Zhirakovskaya E."/>
        </authorList>
    </citation>
    <scope>NUCLEOTIDE SEQUENCE</scope>
</reference>
<evidence type="ECO:0000259" key="1">
    <source>
        <dbReference type="Pfam" id="PF00326"/>
    </source>
</evidence>
<protein>
    <recommendedName>
        <fullName evidence="1">Peptidase S9 prolyl oligopeptidase catalytic domain-containing protein</fullName>
    </recommendedName>
</protein>
<dbReference type="SUPFAM" id="SSF53474">
    <property type="entry name" value="alpha/beta-Hydrolases"/>
    <property type="match status" value="1"/>
</dbReference>
<dbReference type="InterPro" id="IPR001375">
    <property type="entry name" value="Peptidase_S9_cat"/>
</dbReference>
<accession>A0A3B0UI26</accession>
<dbReference type="Pfam" id="PF00326">
    <property type="entry name" value="Peptidase_S9"/>
    <property type="match status" value="1"/>
</dbReference>
<evidence type="ECO:0000313" key="2">
    <source>
        <dbReference type="EMBL" id="VAW24987.1"/>
    </source>
</evidence>
<dbReference type="GO" id="GO:0006508">
    <property type="term" value="P:proteolysis"/>
    <property type="evidence" value="ECO:0007669"/>
    <property type="project" value="InterPro"/>
</dbReference>
<dbReference type="AlphaFoldDB" id="A0A3B0UI26"/>
<organism evidence="2">
    <name type="scientific">hydrothermal vent metagenome</name>
    <dbReference type="NCBI Taxonomy" id="652676"/>
    <lineage>
        <taxon>unclassified sequences</taxon>
        <taxon>metagenomes</taxon>
        <taxon>ecological metagenomes</taxon>
    </lineage>
</organism>
<proteinExistence type="predicted"/>
<dbReference type="Gene3D" id="3.40.50.1820">
    <property type="entry name" value="alpha/beta hydrolase"/>
    <property type="match status" value="1"/>
</dbReference>
<dbReference type="GO" id="GO:0008236">
    <property type="term" value="F:serine-type peptidase activity"/>
    <property type="evidence" value="ECO:0007669"/>
    <property type="project" value="InterPro"/>
</dbReference>